<protein>
    <submittedName>
        <fullName evidence="1">Uncharacterized protein</fullName>
    </submittedName>
</protein>
<evidence type="ECO:0000313" key="2">
    <source>
        <dbReference type="Proteomes" id="UP000249638"/>
    </source>
</evidence>
<name>A0A2W7P746_9BURK</name>
<evidence type="ECO:0000313" key="1">
    <source>
        <dbReference type="EMBL" id="PZX32034.1"/>
    </source>
</evidence>
<reference evidence="1" key="1">
    <citation type="submission" date="2018-06" db="EMBL/GenBank/DDBJ databases">
        <title>Genomic Encyclopedia of Type Strains, Phase IV (KMG-V): Genome sequencing to study the core and pangenomes of soil and plant-associated prokaryotes.</title>
        <authorList>
            <person name="Whitman W."/>
        </authorList>
    </citation>
    <scope>NUCLEOTIDE SEQUENCE [LARGE SCALE GENOMIC DNA]</scope>
    <source>
        <strain evidence="1">MLR2-44</strain>
    </source>
</reference>
<accession>A0A2W7P746</accession>
<keyword evidence="2" id="KW-1185">Reference proteome</keyword>
<comment type="caution">
    <text evidence="1">The sequence shown here is derived from an EMBL/GenBank/DDBJ whole genome shotgun (WGS) entry which is preliminary data.</text>
</comment>
<proteinExistence type="predicted"/>
<dbReference type="AlphaFoldDB" id="A0A2W7P746"/>
<sequence>MIHELMPRAALREEGAEAFRRGLAAEDNPHWPPGTDAHLEWHAGFKDEQYRPKSAEEA</sequence>
<organism evidence="1 2">
    <name type="scientific">Cupriavidus phytorum</name>
    <dbReference type="NCBI Taxonomy" id="3024399"/>
    <lineage>
        <taxon>Bacteria</taxon>
        <taxon>Pseudomonadati</taxon>
        <taxon>Pseudomonadota</taxon>
        <taxon>Betaproteobacteria</taxon>
        <taxon>Burkholderiales</taxon>
        <taxon>Burkholderiaceae</taxon>
        <taxon>Cupriavidus</taxon>
    </lineage>
</organism>
<gene>
    <name evidence="1" type="ORF">C7416_102194</name>
</gene>
<dbReference type="EMBL" id="QKZN01000002">
    <property type="protein sequence ID" value="PZX32034.1"/>
    <property type="molecule type" value="Genomic_DNA"/>
</dbReference>
<dbReference type="Proteomes" id="UP000249638">
    <property type="component" value="Unassembled WGS sequence"/>
</dbReference>